<evidence type="ECO:0000256" key="4">
    <source>
        <dbReference type="ARBA" id="ARBA00023163"/>
    </source>
</evidence>
<dbReference type="GO" id="GO:0043565">
    <property type="term" value="F:sequence-specific DNA binding"/>
    <property type="evidence" value="ECO:0007669"/>
    <property type="project" value="TreeGrafter"/>
</dbReference>
<dbReference type="InterPro" id="IPR000847">
    <property type="entry name" value="LysR_HTH_N"/>
</dbReference>
<dbReference type="SUPFAM" id="SSF53850">
    <property type="entry name" value="Periplasmic binding protein-like II"/>
    <property type="match status" value="1"/>
</dbReference>
<accession>A0A261TZU1</accession>
<protein>
    <submittedName>
        <fullName evidence="6">LysR family transcriptional regulator</fullName>
    </submittedName>
</protein>
<dbReference type="PROSITE" id="PS50931">
    <property type="entry name" value="HTH_LYSR"/>
    <property type="match status" value="1"/>
</dbReference>
<organism evidence="6 7">
    <name type="scientific">Bordetella genomosp. 5</name>
    <dbReference type="NCBI Taxonomy" id="1395608"/>
    <lineage>
        <taxon>Bacteria</taxon>
        <taxon>Pseudomonadati</taxon>
        <taxon>Pseudomonadota</taxon>
        <taxon>Betaproteobacteria</taxon>
        <taxon>Burkholderiales</taxon>
        <taxon>Alcaligenaceae</taxon>
        <taxon>Bordetella</taxon>
    </lineage>
</organism>
<name>A0A261TZU1_9BORD</name>
<gene>
    <name evidence="6" type="ORF">CAL25_01970</name>
</gene>
<evidence type="ECO:0000256" key="1">
    <source>
        <dbReference type="ARBA" id="ARBA00009437"/>
    </source>
</evidence>
<dbReference type="Gene3D" id="3.40.190.290">
    <property type="match status" value="1"/>
</dbReference>
<dbReference type="InterPro" id="IPR036388">
    <property type="entry name" value="WH-like_DNA-bd_sf"/>
</dbReference>
<dbReference type="FunFam" id="1.10.10.10:FF:000001">
    <property type="entry name" value="LysR family transcriptional regulator"/>
    <property type="match status" value="1"/>
</dbReference>
<comment type="caution">
    <text evidence="6">The sequence shown here is derived from an EMBL/GenBank/DDBJ whole genome shotgun (WGS) entry which is preliminary data.</text>
</comment>
<evidence type="ECO:0000259" key="5">
    <source>
        <dbReference type="PROSITE" id="PS50931"/>
    </source>
</evidence>
<keyword evidence="3" id="KW-0238">DNA-binding</keyword>
<proteinExistence type="inferred from homology"/>
<feature type="domain" description="HTH lysR-type" evidence="5">
    <location>
        <begin position="1"/>
        <end position="59"/>
    </location>
</feature>
<dbReference type="PANTHER" id="PTHR30537">
    <property type="entry name" value="HTH-TYPE TRANSCRIPTIONAL REGULATOR"/>
    <property type="match status" value="1"/>
</dbReference>
<comment type="similarity">
    <text evidence="1">Belongs to the LysR transcriptional regulatory family.</text>
</comment>
<evidence type="ECO:0000256" key="3">
    <source>
        <dbReference type="ARBA" id="ARBA00023125"/>
    </source>
</evidence>
<dbReference type="InterPro" id="IPR036390">
    <property type="entry name" value="WH_DNA-bd_sf"/>
</dbReference>
<evidence type="ECO:0000256" key="2">
    <source>
        <dbReference type="ARBA" id="ARBA00023015"/>
    </source>
</evidence>
<dbReference type="GO" id="GO:0003700">
    <property type="term" value="F:DNA-binding transcription factor activity"/>
    <property type="evidence" value="ECO:0007669"/>
    <property type="project" value="InterPro"/>
</dbReference>
<dbReference type="EMBL" id="NEVP01000001">
    <property type="protein sequence ID" value="OZI55206.1"/>
    <property type="molecule type" value="Genomic_DNA"/>
</dbReference>
<dbReference type="SUPFAM" id="SSF46785">
    <property type="entry name" value="Winged helix' DNA-binding domain"/>
    <property type="match status" value="1"/>
</dbReference>
<dbReference type="PANTHER" id="PTHR30537:SF72">
    <property type="entry name" value="LYSR FAMILY TRANSCRIPTIONAL REGULATOR"/>
    <property type="match status" value="1"/>
</dbReference>
<sequence>MDHLLSIRIFHRIVETGSFTQASSHLGLPRSTVSKGLLALEAHLGAKLLQRTTRRVSLTVEGAEYYRRTQQVTAHLEEADEALRIMGSAAQGRVRIDVYSSFAHHVLIPALGYFKAECPDVQVAMGINDRPVDLIEEGVDCVIRSGALPDSAMVAKTLFVDQLVTCASPAYLERFGVPQSPDELFATHKLVGYFGSATSEIWPLTLSQKNIVHQATRFDMLSNDSAGQIAMLVGGQGVGQTHRLVVDKLIEAGALTPILEHWGGLTTPISVMYPSSKRVSRRTKLFVEWLTRYLKHYAVATGSARGRPKKTGQ</sequence>
<dbReference type="Proteomes" id="UP000216913">
    <property type="component" value="Unassembled WGS sequence"/>
</dbReference>
<reference evidence="6 7" key="1">
    <citation type="submission" date="2017-05" db="EMBL/GenBank/DDBJ databases">
        <title>Complete and WGS of Bordetella genogroups.</title>
        <authorList>
            <person name="Spilker T."/>
            <person name="LiPuma J."/>
        </authorList>
    </citation>
    <scope>NUCLEOTIDE SEQUENCE [LARGE SCALE GENOMIC DNA]</scope>
    <source>
        <strain evidence="6 7">AU10456</strain>
    </source>
</reference>
<evidence type="ECO:0000313" key="6">
    <source>
        <dbReference type="EMBL" id="OZI55206.1"/>
    </source>
</evidence>
<dbReference type="GO" id="GO:0006351">
    <property type="term" value="P:DNA-templated transcription"/>
    <property type="evidence" value="ECO:0007669"/>
    <property type="project" value="TreeGrafter"/>
</dbReference>
<keyword evidence="4" id="KW-0804">Transcription</keyword>
<dbReference type="InterPro" id="IPR058163">
    <property type="entry name" value="LysR-type_TF_proteobact-type"/>
</dbReference>
<dbReference type="Gene3D" id="1.10.10.10">
    <property type="entry name" value="Winged helix-like DNA-binding domain superfamily/Winged helix DNA-binding domain"/>
    <property type="match status" value="1"/>
</dbReference>
<keyword evidence="7" id="KW-1185">Reference proteome</keyword>
<evidence type="ECO:0000313" key="7">
    <source>
        <dbReference type="Proteomes" id="UP000216913"/>
    </source>
</evidence>
<dbReference type="OrthoDB" id="9076738at2"/>
<dbReference type="AlphaFoldDB" id="A0A261TZU1"/>
<dbReference type="Pfam" id="PF00126">
    <property type="entry name" value="HTH_1"/>
    <property type="match status" value="1"/>
</dbReference>
<dbReference type="Pfam" id="PF03466">
    <property type="entry name" value="LysR_substrate"/>
    <property type="match status" value="1"/>
</dbReference>
<keyword evidence="2" id="KW-0805">Transcription regulation</keyword>
<dbReference type="InterPro" id="IPR005119">
    <property type="entry name" value="LysR_subst-bd"/>
</dbReference>
<dbReference type="RefSeq" id="WP_094798259.1">
    <property type="nucleotide sequence ID" value="NZ_NEVP01000001.1"/>
</dbReference>